<protein>
    <submittedName>
        <fullName evidence="1">Uncharacterized protein</fullName>
    </submittedName>
</protein>
<dbReference type="KEGG" id="amr:AM1_4880"/>
<accession>B0C3L7</accession>
<evidence type="ECO:0000313" key="2">
    <source>
        <dbReference type="Proteomes" id="UP000000268"/>
    </source>
</evidence>
<dbReference type="HOGENOM" id="CLU_1623554_0_0_3"/>
<organism evidence="1 2">
    <name type="scientific">Acaryochloris marina (strain MBIC 11017)</name>
    <dbReference type="NCBI Taxonomy" id="329726"/>
    <lineage>
        <taxon>Bacteria</taxon>
        <taxon>Bacillati</taxon>
        <taxon>Cyanobacteriota</taxon>
        <taxon>Cyanophyceae</taxon>
        <taxon>Acaryochloridales</taxon>
        <taxon>Acaryochloridaceae</taxon>
        <taxon>Acaryochloris</taxon>
    </lineage>
</organism>
<dbReference type="Proteomes" id="UP000000268">
    <property type="component" value="Chromosome"/>
</dbReference>
<gene>
    <name evidence="1" type="ordered locus">AM1_4880</name>
</gene>
<proteinExistence type="predicted"/>
<keyword evidence="2" id="KW-1185">Reference proteome</keyword>
<reference evidence="1 2" key="1">
    <citation type="journal article" date="2008" name="Proc. Natl. Acad. Sci. U.S.A.">
        <title>Niche adaptation and genome expansion in the chlorophyll d-producing cyanobacterium Acaryochloris marina.</title>
        <authorList>
            <person name="Swingley W.D."/>
            <person name="Chen M."/>
            <person name="Cheung P.C."/>
            <person name="Conrad A.L."/>
            <person name="Dejesa L.C."/>
            <person name="Hao J."/>
            <person name="Honchak B.M."/>
            <person name="Karbach L.E."/>
            <person name="Kurdoglu A."/>
            <person name="Lahiri S."/>
            <person name="Mastrian S.D."/>
            <person name="Miyashita H."/>
            <person name="Page L."/>
            <person name="Ramakrishna P."/>
            <person name="Satoh S."/>
            <person name="Sattley W.M."/>
            <person name="Shimada Y."/>
            <person name="Taylor H.L."/>
            <person name="Tomo T."/>
            <person name="Tsuchiya T."/>
            <person name="Wang Z.T."/>
            <person name="Raymond J."/>
            <person name="Mimuro M."/>
            <person name="Blankenship R.E."/>
            <person name="Touchman J.W."/>
        </authorList>
    </citation>
    <scope>NUCLEOTIDE SEQUENCE [LARGE SCALE GENOMIC DNA]</scope>
    <source>
        <strain evidence="2">MBIC 11017</strain>
    </source>
</reference>
<name>B0C3L7_ACAM1</name>
<dbReference type="EMBL" id="CP000828">
    <property type="protein sequence ID" value="ABW29851.1"/>
    <property type="molecule type" value="Genomic_DNA"/>
</dbReference>
<dbReference type="AlphaFoldDB" id="B0C3L7"/>
<sequence length="163" mass="18724">MQSLPENSPSETLAITKVWERLEQIAKDKGLTQLSHFVIEDPDIYKDWLEALDELDIADALGELNPAYELDRAELEDDRRCLRTTLHELEGQADWFSAADAGIAMKTMHGLIQYLKENPDVFAHSQVQNSGELLTYVVQDLQDFSTFLGKVESRHIRFRFWIG</sequence>
<evidence type="ECO:0000313" key="1">
    <source>
        <dbReference type="EMBL" id="ABW29851.1"/>
    </source>
</evidence>
<dbReference type="RefSeq" id="WP_012165128.1">
    <property type="nucleotide sequence ID" value="NC_009925.1"/>
</dbReference>